<dbReference type="Gene3D" id="3.40.50.1860">
    <property type="match status" value="4"/>
</dbReference>
<reference evidence="4 5" key="1">
    <citation type="submission" date="2019-03" db="EMBL/GenBank/DDBJ databases">
        <title>Metabolic reconstructions from genomes of highly enriched 'Candidatus Accumulibacter' and 'Candidatus Competibacter' bioreactor populations.</title>
        <authorList>
            <person name="Annavajhala M.K."/>
            <person name="Welles L."/>
            <person name="Abbas B."/>
            <person name="Sorokin D."/>
            <person name="Park H."/>
            <person name="Van Loosdrecht M."/>
            <person name="Chandran K."/>
        </authorList>
    </citation>
    <scope>NUCLEOTIDE SEQUENCE [LARGE SCALE GENOMIC DNA]</scope>
    <source>
        <strain evidence="4 5">SBR_S</strain>
    </source>
</reference>
<protein>
    <submittedName>
        <fullName evidence="4">Aspartate/glutamate racemase family protein</fullName>
    </submittedName>
</protein>
<dbReference type="InterPro" id="IPR018187">
    <property type="entry name" value="Asp/Glu_racemase_AS_1"/>
</dbReference>
<evidence type="ECO:0000256" key="2">
    <source>
        <dbReference type="ARBA" id="ARBA00023235"/>
    </source>
</evidence>
<comment type="caution">
    <text evidence="4">The sequence shown here is derived from an EMBL/GenBank/DDBJ whole genome shotgun (WGS) entry which is preliminary data.</text>
</comment>
<keyword evidence="3" id="KW-0812">Transmembrane</keyword>
<organism evidence="4 5">
    <name type="scientific">Candidatus Accumulibacter phosphatis</name>
    <dbReference type="NCBI Taxonomy" id="327160"/>
    <lineage>
        <taxon>Bacteria</taxon>
        <taxon>Pseudomonadati</taxon>
        <taxon>Pseudomonadota</taxon>
        <taxon>Betaproteobacteria</taxon>
        <taxon>Candidatus Accumulibacter</taxon>
    </lineage>
</organism>
<dbReference type="PANTHER" id="PTHR21198">
    <property type="entry name" value="GLUTAMATE RACEMASE"/>
    <property type="match status" value="1"/>
</dbReference>
<dbReference type="InterPro" id="IPR033134">
    <property type="entry name" value="Asp/Glu_racemase_AS_2"/>
</dbReference>
<keyword evidence="2" id="KW-0413">Isomerase</keyword>
<evidence type="ECO:0000256" key="3">
    <source>
        <dbReference type="SAM" id="Phobius"/>
    </source>
</evidence>
<dbReference type="PANTHER" id="PTHR21198:SF7">
    <property type="entry name" value="ASPARTATE-GLUTAMATE RACEMASE FAMILY"/>
    <property type="match status" value="1"/>
</dbReference>
<feature type="transmembrane region" description="Helical" evidence="3">
    <location>
        <begin position="20"/>
        <end position="39"/>
    </location>
</feature>
<dbReference type="PROSITE" id="PS00923">
    <property type="entry name" value="ASP_GLU_RACEMASE_1"/>
    <property type="match status" value="1"/>
</dbReference>
<accession>A0ABX1TW04</accession>
<dbReference type="SUPFAM" id="SSF53681">
    <property type="entry name" value="Aspartate/glutamate racemase"/>
    <property type="match status" value="4"/>
</dbReference>
<evidence type="ECO:0000256" key="1">
    <source>
        <dbReference type="ARBA" id="ARBA00007847"/>
    </source>
</evidence>
<dbReference type="Pfam" id="PF01177">
    <property type="entry name" value="Asp_Glu_race"/>
    <property type="match status" value="2"/>
</dbReference>
<gene>
    <name evidence="4" type="ORF">E4Q23_07535</name>
</gene>
<keyword evidence="3" id="KW-1133">Transmembrane helix</keyword>
<dbReference type="NCBIfam" id="TIGR00035">
    <property type="entry name" value="asp_race"/>
    <property type="match status" value="1"/>
</dbReference>
<evidence type="ECO:0000313" key="4">
    <source>
        <dbReference type="EMBL" id="NMQ27620.1"/>
    </source>
</evidence>
<dbReference type="RefSeq" id="WP_169066070.1">
    <property type="nucleotide sequence ID" value="NZ_SPMY01000019.1"/>
</dbReference>
<keyword evidence="5" id="KW-1185">Reference proteome</keyword>
<sequence>MSKKPFAATHAGKAPGKHRYGVVGGLGVIAGADLLLKMIGAAQRRPEMRDVGIAFEQRHFDSGPSIADESYNPSRRKFYVYDTLKEMEARGIDTALVPCFVSHTFLREITPELDIRVISLFDALRDWLAREHPALRTIGVLTSTYVQKSGIFERELGARYAIVYPDAAVQSDKLMRAIYGPSGIRAGHHGGECVELLAEACHCLVTRGAQLIVPGLSEVPVLIDSLRSLVAVPVVDSNLVYAEYALGCEAAPPLREFKLGVVGGVGPAATVDFMHKVVRLTGAARDQDHIKMMVEQNPQIPDRTANLIGSGADPTIALLATCKQLEAGGAHAVAIPCNTAHAFVDRIQPYLSIPIVNMLSEVVQHIRAQMPAVSRVGLLATSGTVASGVYREVAEAAGLQLLVPDAAVQELIMQAIYGERGVKAGFTSGLCSEHLATAIRHLAEQGAEVIILGCTELPLIAIDVAVGQAVALLDPTEILAARCVALASESAAIPRHDSGKMPPLA</sequence>
<keyword evidence="3" id="KW-0472">Membrane</keyword>
<dbReference type="Proteomes" id="UP000749010">
    <property type="component" value="Unassembled WGS sequence"/>
</dbReference>
<proteinExistence type="inferred from homology"/>
<name>A0ABX1TW04_9PROT</name>
<dbReference type="InterPro" id="IPR004380">
    <property type="entry name" value="Asp_race"/>
</dbReference>
<dbReference type="InterPro" id="IPR015942">
    <property type="entry name" value="Asp/Glu/hydantoin_racemase"/>
</dbReference>
<evidence type="ECO:0000313" key="5">
    <source>
        <dbReference type="Proteomes" id="UP000749010"/>
    </source>
</evidence>
<dbReference type="EMBL" id="SPMY01000019">
    <property type="protein sequence ID" value="NMQ27620.1"/>
    <property type="molecule type" value="Genomic_DNA"/>
</dbReference>
<dbReference type="InterPro" id="IPR001920">
    <property type="entry name" value="Asp/Glu_race"/>
</dbReference>
<dbReference type="PROSITE" id="PS00924">
    <property type="entry name" value="ASP_GLU_RACEMASE_2"/>
    <property type="match status" value="1"/>
</dbReference>
<comment type="similarity">
    <text evidence="1">Belongs to the aspartate/glutamate racemases family.</text>
</comment>